<dbReference type="GeneID" id="19186604"/>
<proteinExistence type="predicted"/>
<reference evidence="2 3" key="1">
    <citation type="submission" date="2013-03" db="EMBL/GenBank/DDBJ databases">
        <title>The Genome Sequence of Cladophialophora psammophila CBS 110553.</title>
        <authorList>
            <consortium name="The Broad Institute Genomics Platform"/>
            <person name="Cuomo C."/>
            <person name="de Hoog S."/>
            <person name="Gorbushina A."/>
            <person name="Walker B."/>
            <person name="Young S.K."/>
            <person name="Zeng Q."/>
            <person name="Gargeya S."/>
            <person name="Fitzgerald M."/>
            <person name="Haas B."/>
            <person name="Abouelleil A."/>
            <person name="Allen A.W."/>
            <person name="Alvarado L."/>
            <person name="Arachchi H.M."/>
            <person name="Berlin A.M."/>
            <person name="Chapman S.B."/>
            <person name="Gainer-Dewar J."/>
            <person name="Goldberg J."/>
            <person name="Griggs A."/>
            <person name="Gujja S."/>
            <person name="Hansen M."/>
            <person name="Howarth C."/>
            <person name="Imamovic A."/>
            <person name="Ireland A."/>
            <person name="Larimer J."/>
            <person name="McCowan C."/>
            <person name="Murphy C."/>
            <person name="Pearson M."/>
            <person name="Poon T.W."/>
            <person name="Priest M."/>
            <person name="Roberts A."/>
            <person name="Saif S."/>
            <person name="Shea T."/>
            <person name="Sisk P."/>
            <person name="Sykes S."/>
            <person name="Wortman J."/>
            <person name="Nusbaum C."/>
            <person name="Birren B."/>
        </authorList>
    </citation>
    <scope>NUCLEOTIDE SEQUENCE [LARGE SCALE GENOMIC DNA]</scope>
    <source>
        <strain evidence="2 3">CBS 110553</strain>
    </source>
</reference>
<keyword evidence="3" id="KW-1185">Reference proteome</keyword>
<dbReference type="AlphaFoldDB" id="W9XCX1"/>
<dbReference type="Proteomes" id="UP000019471">
    <property type="component" value="Unassembled WGS sequence"/>
</dbReference>
<name>W9XCX1_9EURO</name>
<protein>
    <submittedName>
        <fullName evidence="2">Uncharacterized protein</fullName>
    </submittedName>
</protein>
<feature type="compositionally biased region" description="Basic and acidic residues" evidence="1">
    <location>
        <begin position="87"/>
        <end position="98"/>
    </location>
</feature>
<feature type="region of interest" description="Disordered" evidence="1">
    <location>
        <begin position="65"/>
        <end position="118"/>
    </location>
</feature>
<comment type="caution">
    <text evidence="2">The sequence shown here is derived from an EMBL/GenBank/DDBJ whole genome shotgun (WGS) entry which is preliminary data.</text>
</comment>
<evidence type="ECO:0000256" key="1">
    <source>
        <dbReference type="SAM" id="MobiDB-lite"/>
    </source>
</evidence>
<evidence type="ECO:0000313" key="2">
    <source>
        <dbReference type="EMBL" id="EXJ75175.1"/>
    </source>
</evidence>
<accession>W9XCX1</accession>
<evidence type="ECO:0000313" key="3">
    <source>
        <dbReference type="Proteomes" id="UP000019471"/>
    </source>
</evidence>
<sequence length="118" mass="13260">MQLLFPTPPRANNIPLPLRRQVSSSLLQARQTETIRPPLVQQLSNQQQSMLAKRQSSVHHLKELVRERTQRPGNPVDFGATLTGENGTKEIKPKKDNRGNNQAETGGEPTWSFANLKL</sequence>
<dbReference type="RefSeq" id="XP_007740677.1">
    <property type="nucleotide sequence ID" value="XM_007742487.1"/>
</dbReference>
<dbReference type="HOGENOM" id="CLU_2072897_0_0_1"/>
<dbReference type="EMBL" id="AMGX01000002">
    <property type="protein sequence ID" value="EXJ75175.1"/>
    <property type="molecule type" value="Genomic_DNA"/>
</dbReference>
<organism evidence="2 3">
    <name type="scientific">Cladophialophora psammophila CBS 110553</name>
    <dbReference type="NCBI Taxonomy" id="1182543"/>
    <lineage>
        <taxon>Eukaryota</taxon>
        <taxon>Fungi</taxon>
        <taxon>Dikarya</taxon>
        <taxon>Ascomycota</taxon>
        <taxon>Pezizomycotina</taxon>
        <taxon>Eurotiomycetes</taxon>
        <taxon>Chaetothyriomycetidae</taxon>
        <taxon>Chaetothyriales</taxon>
        <taxon>Herpotrichiellaceae</taxon>
        <taxon>Cladophialophora</taxon>
    </lineage>
</organism>
<gene>
    <name evidence="2" type="ORF">A1O5_01871</name>
</gene>